<dbReference type="PANTHER" id="PTHR35370:SF1">
    <property type="entry name" value="TYPE VI SECRETION SYSTEM COMPONENT TSSF1"/>
    <property type="match status" value="1"/>
</dbReference>
<keyword evidence="2" id="KW-1185">Reference proteome</keyword>
<dbReference type="Proteomes" id="UP000606490">
    <property type="component" value="Unassembled WGS sequence"/>
</dbReference>
<dbReference type="NCBIfam" id="TIGR03359">
    <property type="entry name" value="VI_chp_6"/>
    <property type="match status" value="1"/>
</dbReference>
<dbReference type="PIRSF" id="PIRSF028304">
    <property type="entry name" value="UCP028304"/>
    <property type="match status" value="1"/>
</dbReference>
<dbReference type="Pfam" id="PF05947">
    <property type="entry name" value="T6SS_TssF"/>
    <property type="match status" value="1"/>
</dbReference>
<dbReference type="PANTHER" id="PTHR35370">
    <property type="entry name" value="CYTOPLASMIC PROTEIN-RELATED-RELATED"/>
    <property type="match status" value="1"/>
</dbReference>
<name>A0ABS1VAI7_9PROT</name>
<evidence type="ECO:0000313" key="2">
    <source>
        <dbReference type="Proteomes" id="UP000606490"/>
    </source>
</evidence>
<sequence>MIKDPRFLRYYEQELRFLRDLGGEFASEHARVANRFGLDADTCADPHVEWLLDGCAFLAARVQQKLDGDYAVLTQHLLEMIYPDYLAPTPATGIAVLELAPDAPPLEQGFTLPRGSRLQSRLLPEEGSRCVFTTAQAVTTWPIEITEASYLAPAALAARGLGAAAGRARAGLLLRLRTRHGIPLAGLALDRLTLHLAGRDRVAQLLYEALIGHSSGLVGWLEDTRGGTPLALDGRVSRVGFAEDEALFPPSPRGFSGFRLLREYFTLPDRFLFVALDGLQPLLRRAGAGTAAELVVLLDRFEPALEGAVTRDRFALFATPVVNLFHRRATPIQVEPNEEQHHLVVDRSHPLDHEVFAVTGVQGFGAEGREACTLGPFYAVAARDRSAPAGYFTLERRPRLLGEREHRLRAARSTYLGSEAWLELCNAEGGPLRRDLKRLDVEVLATNRDLPLRLPLPAGAIHLTPDDGGPLAGARILGTLTAPRPSPAAVEPRGGIWGEVAWRLIGHLALNYHSLVEGPGDRGADALRGLLELYAGAAGAPQLVRHAEAVRGVAARAVTGRLPGGGPITFGRGLEVTLELAEAPFQDGSAFVLGGVLEAFLRRHVALNSFVETVLRTSERGEIMRWPSHTGSRHLA</sequence>
<reference evidence="1 2" key="1">
    <citation type="submission" date="2021-01" db="EMBL/GenBank/DDBJ databases">
        <title>Belnapia mucosa sp. nov. and Belnapia arida sp. nov., isolated from the Tabernas Desert (Almeria, Spain).</title>
        <authorList>
            <person name="Molina-Menor E."/>
            <person name="Vidal-Verdu A."/>
            <person name="Calonge A."/>
            <person name="Satari L."/>
            <person name="Pereto Magraner J."/>
            <person name="Porcar Miralles M."/>
        </authorList>
    </citation>
    <scope>NUCLEOTIDE SEQUENCE [LARGE SCALE GENOMIC DNA]</scope>
    <source>
        <strain evidence="1 2">T6</strain>
    </source>
</reference>
<comment type="caution">
    <text evidence="1">The sequence shown here is derived from an EMBL/GenBank/DDBJ whole genome shotgun (WGS) entry which is preliminary data.</text>
</comment>
<dbReference type="RefSeq" id="WP_202828394.1">
    <property type="nucleotide sequence ID" value="NZ_JAEUXJ010000017.1"/>
</dbReference>
<evidence type="ECO:0000313" key="1">
    <source>
        <dbReference type="EMBL" id="MBL6458652.1"/>
    </source>
</evidence>
<organism evidence="1 2">
    <name type="scientific">Belnapia mucosa</name>
    <dbReference type="NCBI Taxonomy" id="2804532"/>
    <lineage>
        <taxon>Bacteria</taxon>
        <taxon>Pseudomonadati</taxon>
        <taxon>Pseudomonadota</taxon>
        <taxon>Alphaproteobacteria</taxon>
        <taxon>Acetobacterales</taxon>
        <taxon>Roseomonadaceae</taxon>
        <taxon>Belnapia</taxon>
    </lineage>
</organism>
<accession>A0ABS1VAI7</accession>
<gene>
    <name evidence="1" type="primary">tssF</name>
    <name evidence="1" type="ORF">JMJ55_25260</name>
</gene>
<proteinExistence type="predicted"/>
<dbReference type="InterPro" id="IPR010272">
    <property type="entry name" value="T6SS_TssF"/>
</dbReference>
<protein>
    <submittedName>
        <fullName evidence="1">Type VI secretion system baseplate subunit TssF</fullName>
    </submittedName>
</protein>
<dbReference type="EMBL" id="JAEUXJ010000017">
    <property type="protein sequence ID" value="MBL6458652.1"/>
    <property type="molecule type" value="Genomic_DNA"/>
</dbReference>